<sequence>MTVLLKREILSSSENVGSSRTINKRRLGIFSLPINDDDSPPNDLTSYRCMASERGKGMGKRGEQWTEVLS</sequence>
<dbReference type="AlphaFoldDB" id="A0A5B6WFW9"/>
<evidence type="ECO:0000313" key="1">
    <source>
        <dbReference type="EMBL" id="KAA3480771.1"/>
    </source>
</evidence>
<proteinExistence type="predicted"/>
<comment type="caution">
    <text evidence="1">The sequence shown here is derived from an EMBL/GenBank/DDBJ whole genome shotgun (WGS) entry which is preliminary data.</text>
</comment>
<keyword evidence="2" id="KW-1185">Reference proteome</keyword>
<name>A0A5B6WFW9_9ROSI</name>
<protein>
    <submittedName>
        <fullName evidence="1">Putative prolyl 4-hydroxylase 3</fullName>
    </submittedName>
</protein>
<gene>
    <name evidence="1" type="ORF">EPI10_021185</name>
</gene>
<dbReference type="EMBL" id="SMMG02000003">
    <property type="protein sequence ID" value="KAA3480771.1"/>
    <property type="molecule type" value="Genomic_DNA"/>
</dbReference>
<organism evidence="1 2">
    <name type="scientific">Gossypium australe</name>
    <dbReference type="NCBI Taxonomy" id="47621"/>
    <lineage>
        <taxon>Eukaryota</taxon>
        <taxon>Viridiplantae</taxon>
        <taxon>Streptophyta</taxon>
        <taxon>Embryophyta</taxon>
        <taxon>Tracheophyta</taxon>
        <taxon>Spermatophyta</taxon>
        <taxon>Magnoliopsida</taxon>
        <taxon>eudicotyledons</taxon>
        <taxon>Gunneridae</taxon>
        <taxon>Pentapetalae</taxon>
        <taxon>rosids</taxon>
        <taxon>malvids</taxon>
        <taxon>Malvales</taxon>
        <taxon>Malvaceae</taxon>
        <taxon>Malvoideae</taxon>
        <taxon>Gossypium</taxon>
    </lineage>
</organism>
<dbReference type="OrthoDB" id="1097696at2759"/>
<dbReference type="Proteomes" id="UP000325315">
    <property type="component" value="Unassembled WGS sequence"/>
</dbReference>
<accession>A0A5B6WFW9</accession>
<evidence type="ECO:0000313" key="2">
    <source>
        <dbReference type="Proteomes" id="UP000325315"/>
    </source>
</evidence>
<reference evidence="1" key="1">
    <citation type="submission" date="2019-08" db="EMBL/GenBank/DDBJ databases">
        <authorList>
            <person name="Liu F."/>
        </authorList>
    </citation>
    <scope>NUCLEOTIDE SEQUENCE [LARGE SCALE GENOMIC DNA]</scope>
    <source>
        <strain evidence="1">PA1801</strain>
        <tissue evidence="1">Leaf</tissue>
    </source>
</reference>